<keyword evidence="2" id="KW-0812">Transmembrane</keyword>
<feature type="compositionally biased region" description="Basic and acidic residues" evidence="1">
    <location>
        <begin position="8"/>
        <end position="18"/>
    </location>
</feature>
<dbReference type="AlphaFoldDB" id="A0A8R1IL57"/>
<keyword evidence="2" id="KW-0472">Membrane</keyword>
<evidence type="ECO:0000313" key="4">
    <source>
        <dbReference type="Proteomes" id="UP000005237"/>
    </source>
</evidence>
<evidence type="ECO:0000256" key="1">
    <source>
        <dbReference type="SAM" id="MobiDB-lite"/>
    </source>
</evidence>
<protein>
    <submittedName>
        <fullName evidence="3">Uncharacterized protein</fullName>
    </submittedName>
</protein>
<keyword evidence="2" id="KW-1133">Transmembrane helix</keyword>
<feature type="transmembrane region" description="Helical" evidence="2">
    <location>
        <begin position="54"/>
        <end position="71"/>
    </location>
</feature>
<name>A0A8R1IL57_CAEJA</name>
<feature type="region of interest" description="Disordered" evidence="1">
    <location>
        <begin position="1"/>
        <end position="33"/>
    </location>
</feature>
<reference evidence="4" key="1">
    <citation type="submission" date="2010-08" db="EMBL/GenBank/DDBJ databases">
        <authorList>
            <consortium name="Caenorhabditis japonica Sequencing Consortium"/>
            <person name="Wilson R.K."/>
        </authorList>
    </citation>
    <scope>NUCLEOTIDE SEQUENCE [LARGE SCALE GENOMIC DNA]</scope>
    <source>
        <strain evidence="4">DF5081</strain>
    </source>
</reference>
<evidence type="ECO:0000313" key="3">
    <source>
        <dbReference type="EnsemblMetazoa" id="CJA38493.1"/>
    </source>
</evidence>
<feature type="compositionally biased region" description="Basic residues" evidence="1">
    <location>
        <begin position="21"/>
        <end position="31"/>
    </location>
</feature>
<dbReference type="EnsemblMetazoa" id="CJA38493.1">
    <property type="protein sequence ID" value="CJA38493.1"/>
    <property type="gene ID" value="WBGene00214340"/>
</dbReference>
<evidence type="ECO:0000256" key="2">
    <source>
        <dbReference type="SAM" id="Phobius"/>
    </source>
</evidence>
<proteinExistence type="predicted"/>
<keyword evidence="4" id="KW-1185">Reference proteome</keyword>
<reference evidence="3" key="2">
    <citation type="submission" date="2022-06" db="UniProtKB">
        <authorList>
            <consortium name="EnsemblMetazoa"/>
        </authorList>
    </citation>
    <scope>IDENTIFICATION</scope>
    <source>
        <strain evidence="3">DF5081</strain>
    </source>
</reference>
<sequence length="81" mass="9341">MNSLPQNKEQKRAGKEGGRQGGRKKDNRKKNPSLCLCEKEKEEFETQPSQVKPGFFFFSFFIVSFPIVVSGNRKERNIANF</sequence>
<organism evidence="3 4">
    <name type="scientific">Caenorhabditis japonica</name>
    <dbReference type="NCBI Taxonomy" id="281687"/>
    <lineage>
        <taxon>Eukaryota</taxon>
        <taxon>Metazoa</taxon>
        <taxon>Ecdysozoa</taxon>
        <taxon>Nematoda</taxon>
        <taxon>Chromadorea</taxon>
        <taxon>Rhabditida</taxon>
        <taxon>Rhabditina</taxon>
        <taxon>Rhabditomorpha</taxon>
        <taxon>Rhabditoidea</taxon>
        <taxon>Rhabditidae</taxon>
        <taxon>Peloderinae</taxon>
        <taxon>Caenorhabditis</taxon>
    </lineage>
</organism>
<dbReference type="Proteomes" id="UP000005237">
    <property type="component" value="Unassembled WGS sequence"/>
</dbReference>
<accession>A0A8R1IL57</accession>